<dbReference type="InterPro" id="IPR017452">
    <property type="entry name" value="GPCR_Rhodpsn_7TM"/>
</dbReference>
<feature type="transmembrane region" description="Helical" evidence="14">
    <location>
        <begin position="34"/>
        <end position="56"/>
    </location>
</feature>
<comment type="caution">
    <text evidence="14">Lacks conserved residue(s) required for the propagation of feature annotation.</text>
</comment>
<comment type="subcellular location">
    <subcellularLocation>
        <location evidence="1 14">Membrane</location>
        <topology evidence="1 14">Multi-pass membrane protein</topology>
    </subcellularLocation>
</comment>
<keyword evidence="18" id="KW-1185">Reference proteome</keyword>
<keyword evidence="12" id="KW-0325">Glycoprotein</keyword>
<name>A0ABD3WRV5_SINWO</name>
<evidence type="ECO:0000313" key="17">
    <source>
        <dbReference type="EMBL" id="KAL3876714.1"/>
    </source>
</evidence>
<dbReference type="Proteomes" id="UP001634394">
    <property type="component" value="Unassembled WGS sequence"/>
</dbReference>
<dbReference type="InterPro" id="IPR000276">
    <property type="entry name" value="GPCR_Rhodpsn"/>
</dbReference>
<feature type="transmembrane region" description="Helical" evidence="14">
    <location>
        <begin position="194"/>
        <end position="215"/>
    </location>
</feature>
<dbReference type="Gene3D" id="1.20.1070.10">
    <property type="entry name" value="Rhodopsin 7-helix transmembrane proteins"/>
    <property type="match status" value="1"/>
</dbReference>
<feature type="transmembrane region" description="Helical" evidence="14">
    <location>
        <begin position="108"/>
        <end position="131"/>
    </location>
</feature>
<feature type="domain" description="G-protein coupled receptors family 1 profile" evidence="16">
    <location>
        <begin position="47"/>
        <end position="303"/>
    </location>
</feature>
<keyword evidence="13 14" id="KW-0807">Transducer</keyword>
<keyword evidence="3 14" id="KW-0716">Sensory transduction</keyword>
<evidence type="ECO:0000256" key="9">
    <source>
        <dbReference type="ARBA" id="ARBA00023136"/>
    </source>
</evidence>
<evidence type="ECO:0000256" key="2">
    <source>
        <dbReference type="ARBA" id="ARBA00022543"/>
    </source>
</evidence>
<dbReference type="GO" id="GO:0016020">
    <property type="term" value="C:membrane"/>
    <property type="evidence" value="ECO:0007669"/>
    <property type="project" value="UniProtKB-SubCell"/>
</dbReference>
<dbReference type="SMART" id="SM01381">
    <property type="entry name" value="7TM_GPCR_Srsx"/>
    <property type="match status" value="1"/>
</dbReference>
<evidence type="ECO:0000256" key="15">
    <source>
        <dbReference type="SAM" id="MobiDB-lite"/>
    </source>
</evidence>
<feature type="transmembrane region" description="Helical" evidence="14">
    <location>
        <begin position="251"/>
        <end position="275"/>
    </location>
</feature>
<dbReference type="PANTHER" id="PTHR24240">
    <property type="entry name" value="OPSIN"/>
    <property type="match status" value="1"/>
</dbReference>
<dbReference type="PROSITE" id="PS50262">
    <property type="entry name" value="G_PROTEIN_RECEP_F1_2"/>
    <property type="match status" value="1"/>
</dbReference>
<dbReference type="PRINTS" id="PR00237">
    <property type="entry name" value="GPCRRHODOPSN"/>
</dbReference>
<accession>A0ABD3WRV5</accession>
<dbReference type="AlphaFoldDB" id="A0ABD3WRV5"/>
<dbReference type="InterPro" id="IPR050125">
    <property type="entry name" value="GPCR_opsins"/>
</dbReference>
<comment type="similarity">
    <text evidence="14">Belongs to the G-protein coupled receptor 1 family. Opsin subfamily.</text>
</comment>
<evidence type="ECO:0000256" key="6">
    <source>
        <dbReference type="ARBA" id="ARBA00022989"/>
    </source>
</evidence>
<evidence type="ECO:0000256" key="1">
    <source>
        <dbReference type="ARBA" id="ARBA00004141"/>
    </source>
</evidence>
<dbReference type="CDD" id="cd14969">
    <property type="entry name" value="7tmA_Opsins_type2_animals"/>
    <property type="match status" value="1"/>
</dbReference>
<organism evidence="17 18">
    <name type="scientific">Sinanodonta woodiana</name>
    <name type="common">Chinese pond mussel</name>
    <name type="synonym">Anodonta woodiana</name>
    <dbReference type="NCBI Taxonomy" id="1069815"/>
    <lineage>
        <taxon>Eukaryota</taxon>
        <taxon>Metazoa</taxon>
        <taxon>Spiralia</taxon>
        <taxon>Lophotrochozoa</taxon>
        <taxon>Mollusca</taxon>
        <taxon>Bivalvia</taxon>
        <taxon>Autobranchia</taxon>
        <taxon>Heteroconchia</taxon>
        <taxon>Palaeoheterodonta</taxon>
        <taxon>Unionida</taxon>
        <taxon>Unionoidea</taxon>
        <taxon>Unionidae</taxon>
        <taxon>Unioninae</taxon>
        <taxon>Sinanodonta</taxon>
    </lineage>
</organism>
<dbReference type="GO" id="GO:0004930">
    <property type="term" value="F:G protein-coupled receptor activity"/>
    <property type="evidence" value="ECO:0007669"/>
    <property type="project" value="UniProtKB-KW"/>
</dbReference>
<keyword evidence="10" id="KW-1015">Disulfide bond</keyword>
<keyword evidence="9 14" id="KW-0472">Membrane</keyword>
<evidence type="ECO:0000256" key="10">
    <source>
        <dbReference type="ARBA" id="ARBA00023157"/>
    </source>
</evidence>
<evidence type="ECO:0000256" key="4">
    <source>
        <dbReference type="ARBA" id="ARBA00022692"/>
    </source>
</evidence>
<dbReference type="InterPro" id="IPR001760">
    <property type="entry name" value="Opsin"/>
</dbReference>
<evidence type="ECO:0000256" key="8">
    <source>
        <dbReference type="ARBA" id="ARBA00023040"/>
    </source>
</evidence>
<protein>
    <recommendedName>
        <fullName evidence="16">G-protein coupled receptors family 1 profile domain-containing protein</fullName>
    </recommendedName>
</protein>
<evidence type="ECO:0000256" key="5">
    <source>
        <dbReference type="ARBA" id="ARBA00022925"/>
    </source>
</evidence>
<dbReference type="EMBL" id="JBJQND010000005">
    <property type="protein sequence ID" value="KAL3876714.1"/>
    <property type="molecule type" value="Genomic_DNA"/>
</dbReference>
<evidence type="ECO:0000313" key="18">
    <source>
        <dbReference type="Proteomes" id="UP001634394"/>
    </source>
</evidence>
<proteinExistence type="inferred from homology"/>
<evidence type="ECO:0000256" key="11">
    <source>
        <dbReference type="ARBA" id="ARBA00023170"/>
    </source>
</evidence>
<dbReference type="PRINTS" id="PR00238">
    <property type="entry name" value="OPSIN"/>
</dbReference>
<keyword evidence="11 14" id="KW-0675">Receptor</keyword>
<keyword evidence="2 14" id="KW-0600">Photoreceptor protein</keyword>
<gene>
    <name evidence="17" type="ORF">ACJMK2_034516</name>
</gene>
<keyword evidence="5 14" id="KW-0681">Retinal protein</keyword>
<evidence type="ECO:0000256" key="7">
    <source>
        <dbReference type="ARBA" id="ARBA00022991"/>
    </source>
</evidence>
<reference evidence="17 18" key="1">
    <citation type="submission" date="2024-11" db="EMBL/GenBank/DDBJ databases">
        <title>Chromosome-level genome assembly of the freshwater bivalve Anodonta woodiana.</title>
        <authorList>
            <person name="Chen X."/>
        </authorList>
    </citation>
    <scope>NUCLEOTIDE SEQUENCE [LARGE SCALE GENOMIC DNA]</scope>
    <source>
        <strain evidence="17">MN2024</strain>
        <tissue evidence="17">Gills</tissue>
    </source>
</reference>
<evidence type="ECO:0000259" key="16">
    <source>
        <dbReference type="PROSITE" id="PS50262"/>
    </source>
</evidence>
<keyword evidence="7 14" id="KW-0157">Chromophore</keyword>
<dbReference type="GO" id="GO:0009881">
    <property type="term" value="F:photoreceptor activity"/>
    <property type="evidence" value="ECO:0007669"/>
    <property type="project" value="UniProtKB-KW"/>
</dbReference>
<dbReference type="GO" id="GO:0007602">
    <property type="term" value="P:phototransduction"/>
    <property type="evidence" value="ECO:0007669"/>
    <property type="project" value="UniProtKB-KW"/>
</dbReference>
<comment type="caution">
    <text evidence="17">The sequence shown here is derived from an EMBL/GenBank/DDBJ whole genome shotgun (WGS) entry which is preliminary data.</text>
</comment>
<keyword evidence="4 14" id="KW-0812">Transmembrane</keyword>
<evidence type="ECO:0000256" key="13">
    <source>
        <dbReference type="ARBA" id="ARBA00023224"/>
    </source>
</evidence>
<feature type="transmembrane region" description="Helical" evidence="14">
    <location>
        <begin position="68"/>
        <end position="88"/>
    </location>
</feature>
<keyword evidence="8 14" id="KW-0297">G-protein coupled receptor</keyword>
<evidence type="ECO:0000256" key="12">
    <source>
        <dbReference type="ARBA" id="ARBA00023180"/>
    </source>
</evidence>
<feature type="transmembrane region" description="Helical" evidence="14">
    <location>
        <begin position="143"/>
        <end position="163"/>
    </location>
</feature>
<dbReference type="InterPro" id="IPR027430">
    <property type="entry name" value="Retinal_BS"/>
</dbReference>
<dbReference type="PROSITE" id="PS00238">
    <property type="entry name" value="OPSIN"/>
    <property type="match status" value="1"/>
</dbReference>
<dbReference type="SUPFAM" id="SSF81321">
    <property type="entry name" value="Family A G protein-coupled receptor-like"/>
    <property type="match status" value="1"/>
</dbReference>
<dbReference type="Pfam" id="PF00001">
    <property type="entry name" value="7tm_1"/>
    <property type="match status" value="1"/>
</dbReference>
<dbReference type="InterPro" id="IPR002962">
    <property type="entry name" value="Peropsin"/>
</dbReference>
<sequence>MIDVNVANKTPPVYPYVLGFVPPEVSPYVHLMNAFLLVLIYIFGVLENGIILAIFAKNKNLRSATNTFIIAMALGDFSLCFFGIPLSSTSSMAGRWIWGDLGCMIEGFIVYFIGMANMYILMAVSLDRYLVISRPLLGSKITVKVAILAVIACVAGGLFWTVVPFFGWSRYTPEGVGTTCSVTWTDKDAATTSYNISIFIFCYLVPVGTMIVAYYKLLDTVRNVAKNTVWDMNSRMARKNLRIERKMAKSFMVIIAVFVFSWTPYCIVCFVGIFGDIHVIPPALQTLPAICAKSASVWDPIVYVATNKQLRIGFYNILPCDELKKILMKREEGRVETTSEASVGGDNKGGNAVNPAS</sequence>
<evidence type="ECO:0000256" key="3">
    <source>
        <dbReference type="ARBA" id="ARBA00022606"/>
    </source>
</evidence>
<dbReference type="PROSITE" id="PS00237">
    <property type="entry name" value="G_PROTEIN_RECEP_F1_1"/>
    <property type="match status" value="1"/>
</dbReference>
<keyword evidence="6 14" id="KW-1133">Transmembrane helix</keyword>
<evidence type="ECO:0000256" key="14">
    <source>
        <dbReference type="RuleBase" id="RU004951"/>
    </source>
</evidence>
<feature type="region of interest" description="Disordered" evidence="15">
    <location>
        <begin position="337"/>
        <end position="357"/>
    </location>
</feature>
<dbReference type="PRINTS" id="PR01244">
    <property type="entry name" value="PEROPSIN"/>
</dbReference>